<dbReference type="InterPro" id="IPR010684">
    <property type="entry name" value="RNA_pol_II_trans_fac_SIII_A"/>
</dbReference>
<gene>
    <name evidence="2" type="ORF">M0813_14184</name>
</gene>
<evidence type="ECO:0000256" key="1">
    <source>
        <dbReference type="SAM" id="MobiDB-lite"/>
    </source>
</evidence>
<dbReference type="EMBL" id="JAOAOG010000044">
    <property type="protein sequence ID" value="KAJ6252506.1"/>
    <property type="molecule type" value="Genomic_DNA"/>
</dbReference>
<feature type="compositionally biased region" description="Polar residues" evidence="1">
    <location>
        <begin position="153"/>
        <end position="163"/>
    </location>
</feature>
<organism evidence="2 3">
    <name type="scientific">Anaeramoeba flamelloides</name>
    <dbReference type="NCBI Taxonomy" id="1746091"/>
    <lineage>
        <taxon>Eukaryota</taxon>
        <taxon>Metamonada</taxon>
        <taxon>Anaeramoebidae</taxon>
        <taxon>Anaeramoeba</taxon>
    </lineage>
</organism>
<evidence type="ECO:0000313" key="3">
    <source>
        <dbReference type="Proteomes" id="UP001150062"/>
    </source>
</evidence>
<dbReference type="PANTHER" id="PTHR15141:SF76">
    <property type="entry name" value="TRANSCRIPTION ELONGATION FACTOR B POLYPEPTIDE 3"/>
    <property type="match status" value="1"/>
</dbReference>
<dbReference type="Pfam" id="PF06881">
    <property type="entry name" value="Elongin_A"/>
    <property type="match status" value="1"/>
</dbReference>
<proteinExistence type="predicted"/>
<accession>A0ABQ8Z6R8</accession>
<evidence type="ECO:0000313" key="2">
    <source>
        <dbReference type="EMBL" id="KAJ6252506.1"/>
    </source>
</evidence>
<sequence length="330" mass="39484">MTYDRYGLSGIHKFRTFPTLTDLCLKIVKRNIRLIEDLGGIEEPIAKRIVEDATVEQFRRLEDRNPGFDLDNEKRWKDFTLEKFSIPPSKTKTPPNKSTWKKQYRYEEKKAAKRIRNIQKKLKMVDKKAEKERKRKEIKMTAHSYTKRKRINSQRQAARTGSTQKRKPFNWEGKIGLAKTSVSGRRRVPLRGNWRLKPSKFSKLEKLKMNVRKQNFNPRNRIVSRTTRKAPTTTQRRNKEPPNQNYHQKILEQEKRFKLIEEKRKRAAKILKQERRKRASSVTNSITNSIINSGYNHNKKKKDKKKKRRMTKEQKRQLAILNKLSFQKKN</sequence>
<keyword evidence="3" id="KW-1185">Reference proteome</keyword>
<feature type="compositionally biased region" description="Basic residues" evidence="1">
    <location>
        <begin position="297"/>
        <end position="310"/>
    </location>
</feature>
<comment type="caution">
    <text evidence="2">The sequence shown here is derived from an EMBL/GenBank/DDBJ whole genome shotgun (WGS) entry which is preliminary data.</text>
</comment>
<reference evidence="2" key="1">
    <citation type="submission" date="2022-08" db="EMBL/GenBank/DDBJ databases">
        <title>Novel sulfate-reducing endosymbionts in the free-living metamonad Anaeramoeba.</title>
        <authorList>
            <person name="Jerlstrom-Hultqvist J."/>
            <person name="Cepicka I."/>
            <person name="Gallot-Lavallee L."/>
            <person name="Salas-Leiva D."/>
            <person name="Curtis B.A."/>
            <person name="Zahonova K."/>
            <person name="Pipaliya S."/>
            <person name="Dacks J."/>
            <person name="Roger A.J."/>
        </authorList>
    </citation>
    <scope>NUCLEOTIDE SEQUENCE</scope>
    <source>
        <strain evidence="2">Schooner1</strain>
    </source>
</reference>
<dbReference type="GO" id="GO:0003746">
    <property type="term" value="F:translation elongation factor activity"/>
    <property type="evidence" value="ECO:0007669"/>
    <property type="project" value="UniProtKB-KW"/>
</dbReference>
<feature type="region of interest" description="Disordered" evidence="1">
    <location>
        <begin position="146"/>
        <end position="167"/>
    </location>
</feature>
<keyword evidence="2" id="KW-0648">Protein biosynthesis</keyword>
<feature type="region of interest" description="Disordered" evidence="1">
    <location>
        <begin position="224"/>
        <end position="246"/>
    </location>
</feature>
<dbReference type="PANTHER" id="PTHR15141">
    <property type="entry name" value="TRANSCRIPTION ELONGATION FACTOR B POLYPEPTIDE 3"/>
    <property type="match status" value="1"/>
</dbReference>
<dbReference type="InterPro" id="IPR051870">
    <property type="entry name" value="Elongin-A_domain"/>
</dbReference>
<keyword evidence="2" id="KW-0251">Elongation factor</keyword>
<feature type="compositionally biased region" description="Low complexity" evidence="1">
    <location>
        <begin position="280"/>
        <end position="293"/>
    </location>
</feature>
<protein>
    <submittedName>
        <fullName evidence="2">Transcription elongation factor b polypeptide 3</fullName>
    </submittedName>
</protein>
<name>A0ABQ8Z6R8_9EUKA</name>
<feature type="region of interest" description="Disordered" evidence="1">
    <location>
        <begin position="271"/>
        <end position="330"/>
    </location>
</feature>
<dbReference type="Gene3D" id="6.10.250.3180">
    <property type="match status" value="1"/>
</dbReference>
<dbReference type="Proteomes" id="UP001150062">
    <property type="component" value="Unassembled WGS sequence"/>
</dbReference>